<gene>
    <name evidence="1" type="ORF">GSLYS_00007830001</name>
</gene>
<dbReference type="EMBL" id="CAXITT010000154">
    <property type="protein sequence ID" value="CAL1533870.1"/>
    <property type="molecule type" value="Genomic_DNA"/>
</dbReference>
<reference evidence="1 2" key="1">
    <citation type="submission" date="2024-04" db="EMBL/GenBank/DDBJ databases">
        <authorList>
            <consortium name="Genoscope - CEA"/>
            <person name="William W."/>
        </authorList>
    </citation>
    <scope>NUCLEOTIDE SEQUENCE [LARGE SCALE GENOMIC DNA]</scope>
</reference>
<dbReference type="AlphaFoldDB" id="A0AAV2HIN3"/>
<keyword evidence="2" id="KW-1185">Reference proteome</keyword>
<organism evidence="1 2">
    <name type="scientific">Lymnaea stagnalis</name>
    <name type="common">Great pond snail</name>
    <name type="synonym">Helix stagnalis</name>
    <dbReference type="NCBI Taxonomy" id="6523"/>
    <lineage>
        <taxon>Eukaryota</taxon>
        <taxon>Metazoa</taxon>
        <taxon>Spiralia</taxon>
        <taxon>Lophotrochozoa</taxon>
        <taxon>Mollusca</taxon>
        <taxon>Gastropoda</taxon>
        <taxon>Heterobranchia</taxon>
        <taxon>Euthyneura</taxon>
        <taxon>Panpulmonata</taxon>
        <taxon>Hygrophila</taxon>
        <taxon>Lymnaeoidea</taxon>
        <taxon>Lymnaeidae</taxon>
        <taxon>Lymnaea</taxon>
    </lineage>
</organism>
<evidence type="ECO:0000313" key="2">
    <source>
        <dbReference type="Proteomes" id="UP001497497"/>
    </source>
</evidence>
<dbReference type="Proteomes" id="UP001497497">
    <property type="component" value="Unassembled WGS sequence"/>
</dbReference>
<comment type="caution">
    <text evidence="1">The sequence shown here is derived from an EMBL/GenBank/DDBJ whole genome shotgun (WGS) entry which is preliminary data.</text>
</comment>
<accession>A0AAV2HIN3</accession>
<sequence length="58" mass="6567">MVDIFESLNSINTRLLGQDIAVLHCHETLAAFKMKLKRWHAKLEKGNSAPFTTAKCTH</sequence>
<evidence type="ECO:0000313" key="1">
    <source>
        <dbReference type="EMBL" id="CAL1533870.1"/>
    </source>
</evidence>
<proteinExistence type="predicted"/>
<name>A0AAV2HIN3_LYMST</name>
<protein>
    <submittedName>
        <fullName evidence="1">Uncharacterized protein</fullName>
    </submittedName>
</protein>